<keyword evidence="6 15" id="KW-0732">Signal</keyword>
<feature type="disulfide bond" evidence="14">
    <location>
        <begin position="46"/>
        <end position="87"/>
    </location>
</feature>
<comment type="similarity">
    <text evidence="2 13">Belongs to the IL-4/IL-13 family.</text>
</comment>
<dbReference type="GO" id="GO:1900223">
    <property type="term" value="P:positive regulation of amyloid-beta clearance"/>
    <property type="evidence" value="ECO:0007669"/>
    <property type="project" value="UniProtKB-ARBA"/>
</dbReference>
<feature type="chain" id="PRO_5034707935" description="Interleukin-4" evidence="15">
    <location>
        <begin position="25"/>
        <end position="146"/>
    </location>
</feature>
<dbReference type="Gene3D" id="1.20.1250.10">
    <property type="match status" value="1"/>
</dbReference>
<dbReference type="FunFam" id="1.20.1250.10:FF:000014">
    <property type="entry name" value="Interleukin-4"/>
    <property type="match status" value="1"/>
</dbReference>
<dbReference type="PRINTS" id="PR00431">
    <property type="entry name" value="INTERLEUKIN4"/>
</dbReference>
<keyword evidence="5 13" id="KW-0964">Secreted</keyword>
<keyword evidence="10" id="KW-0325">Glycoprotein</keyword>
<dbReference type="GO" id="GO:0050776">
    <property type="term" value="P:regulation of immune response"/>
    <property type="evidence" value="ECO:0007669"/>
    <property type="project" value="TreeGrafter"/>
</dbReference>
<evidence type="ECO:0000256" key="7">
    <source>
        <dbReference type="ARBA" id="ARBA00022936"/>
    </source>
</evidence>
<dbReference type="GO" id="GO:0035771">
    <property type="term" value="P:interleukin-4-mediated signaling pathway"/>
    <property type="evidence" value="ECO:0007669"/>
    <property type="project" value="TreeGrafter"/>
</dbReference>
<gene>
    <name evidence="16" type="primary">Il4</name>
</gene>
<evidence type="ECO:0000256" key="6">
    <source>
        <dbReference type="ARBA" id="ARBA00022729"/>
    </source>
</evidence>
<proteinExistence type="inferred from homology"/>
<dbReference type="GO" id="GO:0002690">
    <property type="term" value="P:positive regulation of leukocyte chemotaxis"/>
    <property type="evidence" value="ECO:0007669"/>
    <property type="project" value="UniProtKB-ARBA"/>
</dbReference>
<dbReference type="InterPro" id="IPR002354">
    <property type="entry name" value="IL-4"/>
</dbReference>
<dbReference type="InterPro" id="IPR009079">
    <property type="entry name" value="4_helix_cytokine-like_core"/>
</dbReference>
<evidence type="ECO:0000256" key="9">
    <source>
        <dbReference type="ARBA" id="ARBA00023157"/>
    </source>
</evidence>
<dbReference type="GO" id="GO:0005615">
    <property type="term" value="C:extracellular space"/>
    <property type="evidence" value="ECO:0007669"/>
    <property type="project" value="UniProtKB-UniRule"/>
</dbReference>
<evidence type="ECO:0000313" key="16">
    <source>
        <dbReference type="Ensembl" id="ENSCCNP00000018156.1"/>
    </source>
</evidence>
<dbReference type="GO" id="GO:0045893">
    <property type="term" value="P:positive regulation of DNA-templated transcription"/>
    <property type="evidence" value="ECO:0007669"/>
    <property type="project" value="TreeGrafter"/>
</dbReference>
<evidence type="ECO:0000256" key="1">
    <source>
        <dbReference type="ARBA" id="ARBA00004613"/>
    </source>
</evidence>
<feature type="signal peptide" evidence="15">
    <location>
        <begin position="1"/>
        <end position="24"/>
    </location>
</feature>
<evidence type="ECO:0000256" key="4">
    <source>
        <dbReference type="ARBA" id="ARBA00022514"/>
    </source>
</evidence>
<dbReference type="AlphaFoldDB" id="A0A8C0WXR0"/>
<dbReference type="Pfam" id="PF00727">
    <property type="entry name" value="IL4"/>
    <property type="match status" value="1"/>
</dbReference>
<comment type="function">
    <text evidence="13">Participates in at least several B-cell activation processes as well as of other cell types. It is a costimulator of DNA-synthesis. It induces the expression of class II MHC molecules on resting B-cells. It enhances both secretion and cell surface expression of IgE and IgG1. It also regulates the expression of the low affinity Fc receptor for IgE (CD23) on both lymphocytes and monocytes.</text>
</comment>
<organism evidence="16">
    <name type="scientific">Castor canadensis</name>
    <name type="common">American beaver</name>
    <dbReference type="NCBI Taxonomy" id="51338"/>
    <lineage>
        <taxon>Eukaryota</taxon>
        <taxon>Metazoa</taxon>
        <taxon>Chordata</taxon>
        <taxon>Craniata</taxon>
        <taxon>Vertebrata</taxon>
        <taxon>Euteleostomi</taxon>
        <taxon>Mammalia</taxon>
        <taxon>Eutheria</taxon>
        <taxon>Euarchontoglires</taxon>
        <taxon>Glires</taxon>
        <taxon>Rodentia</taxon>
        <taxon>Castorimorpha</taxon>
        <taxon>Castoridae</taxon>
        <taxon>Castor</taxon>
    </lineage>
</organism>
<evidence type="ECO:0000256" key="15">
    <source>
        <dbReference type="SAM" id="SignalP"/>
    </source>
</evidence>
<evidence type="ECO:0000256" key="2">
    <source>
        <dbReference type="ARBA" id="ARBA00009855"/>
    </source>
</evidence>
<dbReference type="SMART" id="SM00190">
    <property type="entry name" value="IL4_13"/>
    <property type="match status" value="1"/>
</dbReference>
<dbReference type="PANTHER" id="PTHR47401:SF1">
    <property type="entry name" value="INTERLEUKIN-4"/>
    <property type="match status" value="1"/>
</dbReference>
<dbReference type="GO" id="GO:0048260">
    <property type="term" value="P:positive regulation of receptor-mediated endocytosis"/>
    <property type="evidence" value="ECO:0007669"/>
    <property type="project" value="UniProtKB-ARBA"/>
</dbReference>
<protein>
    <recommendedName>
        <fullName evidence="3 13">Interleukin-4</fullName>
        <shortName evidence="13">IL-4</shortName>
    </recommendedName>
    <alternativeName>
        <fullName evidence="12 13">B-cell stimulatory factor 1</fullName>
    </alternativeName>
    <alternativeName>
        <fullName evidence="11 13">Lymphocyte stimulatory factor 1</fullName>
    </alternativeName>
</protein>
<keyword evidence="8 13" id="KW-0339">Growth factor</keyword>
<dbReference type="PANTHER" id="PTHR47401">
    <property type="entry name" value="INTERLEUKIN-4"/>
    <property type="match status" value="1"/>
</dbReference>
<keyword evidence="9 14" id="KW-1015">Disulfide bond</keyword>
<reference evidence="16" key="1">
    <citation type="submission" date="2023-09" db="UniProtKB">
        <authorList>
            <consortium name="Ensembl"/>
        </authorList>
    </citation>
    <scope>IDENTIFICATION</scope>
</reference>
<comment type="subcellular location">
    <subcellularLocation>
        <location evidence="1 13">Secreted</location>
    </subcellularLocation>
</comment>
<keyword evidence="4 13" id="KW-0202">Cytokine</keyword>
<dbReference type="GO" id="GO:0010628">
    <property type="term" value="P:positive regulation of gene expression"/>
    <property type="evidence" value="ECO:0007669"/>
    <property type="project" value="UniProtKB-ARBA"/>
</dbReference>
<keyword evidence="7 13" id="KW-0075">B-cell activation</keyword>
<dbReference type="GO" id="GO:0008083">
    <property type="term" value="F:growth factor activity"/>
    <property type="evidence" value="ECO:0007669"/>
    <property type="project" value="UniProtKB-KW"/>
</dbReference>
<evidence type="ECO:0000256" key="3">
    <source>
        <dbReference type="ARBA" id="ARBA00019467"/>
    </source>
</evidence>
<dbReference type="GO" id="GO:0005125">
    <property type="term" value="F:cytokine activity"/>
    <property type="evidence" value="ECO:0007669"/>
    <property type="project" value="UniProtKB-KW"/>
</dbReference>
<dbReference type="GO" id="GO:0006955">
    <property type="term" value="P:immune response"/>
    <property type="evidence" value="ECO:0007669"/>
    <property type="project" value="InterPro"/>
</dbReference>
<dbReference type="InterPro" id="IPR001325">
    <property type="entry name" value="IL-4/IL-13"/>
</dbReference>
<evidence type="ECO:0000256" key="10">
    <source>
        <dbReference type="ARBA" id="ARBA00023180"/>
    </source>
</evidence>
<evidence type="ECO:0000256" key="12">
    <source>
        <dbReference type="ARBA" id="ARBA00031287"/>
    </source>
</evidence>
<dbReference type="GO" id="GO:0005136">
    <property type="term" value="F:interleukin-4 receptor binding"/>
    <property type="evidence" value="ECO:0007669"/>
    <property type="project" value="InterPro"/>
</dbReference>
<evidence type="ECO:0000256" key="8">
    <source>
        <dbReference type="ARBA" id="ARBA00023030"/>
    </source>
</evidence>
<evidence type="ECO:0000256" key="13">
    <source>
        <dbReference type="PIRNR" id="PIRNR001941"/>
    </source>
</evidence>
<sequence length="146" mass="16411">MGLTPQLTAALFCLLACTGNLVHGCNRSLTEIIQTLNTLSEKKTSCTELTVAEIFAVPKNTTEKELLCRATAVLRQMYNPQSKVTQCLTGHKDRDVLSRLKQLYRILHSMKNCPVNESMQTTLKNFLESLKRIMQKKYSQCGSLLS</sequence>
<dbReference type="GO" id="GO:0042113">
    <property type="term" value="P:B cell activation"/>
    <property type="evidence" value="ECO:0007669"/>
    <property type="project" value="UniProtKB-UniRule"/>
</dbReference>
<feature type="disulfide bond" evidence="14">
    <location>
        <begin position="68"/>
        <end position="113"/>
    </location>
</feature>
<dbReference type="PIRSF" id="PIRSF001941">
    <property type="entry name" value="Interleukin_4"/>
    <property type="match status" value="1"/>
</dbReference>
<name>A0A8C0WXR0_CASCN</name>
<dbReference type="Ensembl" id="ENSCCNT00000023626.1">
    <property type="protein sequence ID" value="ENSCCNP00000018156.1"/>
    <property type="gene ID" value="ENSCCNG00000018414.1"/>
</dbReference>
<dbReference type="SUPFAM" id="SSF47266">
    <property type="entry name" value="4-helical cytokines"/>
    <property type="match status" value="1"/>
</dbReference>
<evidence type="ECO:0000256" key="5">
    <source>
        <dbReference type="ARBA" id="ARBA00022525"/>
    </source>
</evidence>
<dbReference type="GO" id="GO:0050728">
    <property type="term" value="P:negative regulation of inflammatory response"/>
    <property type="evidence" value="ECO:0007669"/>
    <property type="project" value="TreeGrafter"/>
</dbReference>
<evidence type="ECO:0000256" key="11">
    <source>
        <dbReference type="ARBA" id="ARBA00030247"/>
    </source>
</evidence>
<dbReference type="GO" id="GO:0002695">
    <property type="term" value="P:negative regulation of leukocyte activation"/>
    <property type="evidence" value="ECO:0007669"/>
    <property type="project" value="UniProtKB-ARBA"/>
</dbReference>
<evidence type="ECO:0000256" key="14">
    <source>
        <dbReference type="PIRSR" id="PIRSR001941-1"/>
    </source>
</evidence>
<accession>A0A8C0WXR0</accession>